<gene>
    <name evidence="2" type="ORF">FIBSPDRAFT_463176</name>
</gene>
<feature type="transmembrane region" description="Helical" evidence="1">
    <location>
        <begin position="31"/>
        <end position="49"/>
    </location>
</feature>
<reference evidence="2" key="1">
    <citation type="journal article" date="2016" name="Mol. Biol. Evol.">
        <title>Comparative Genomics of Early-Diverging Mushroom-Forming Fungi Provides Insights into the Origins of Lignocellulose Decay Capabilities.</title>
        <authorList>
            <person name="Nagy L.G."/>
            <person name="Riley R."/>
            <person name="Tritt A."/>
            <person name="Adam C."/>
            <person name="Daum C."/>
            <person name="Floudas D."/>
            <person name="Sun H."/>
            <person name="Yadav J.S."/>
            <person name="Pangilinan J."/>
            <person name="Larsson K.H."/>
            <person name="Matsuura K."/>
            <person name="Barry K."/>
            <person name="Labutti K."/>
            <person name="Kuo R."/>
            <person name="Ohm R.A."/>
            <person name="Bhattacharya S.S."/>
            <person name="Shirouzu T."/>
            <person name="Yoshinaga Y."/>
            <person name="Martin F.M."/>
            <person name="Grigoriev I.V."/>
            <person name="Hibbett D.S."/>
        </authorList>
    </citation>
    <scope>NUCLEOTIDE SEQUENCE [LARGE SCALE GENOMIC DNA]</scope>
    <source>
        <strain evidence="2">CBS 109695</strain>
    </source>
</reference>
<dbReference type="EMBL" id="KV417534">
    <property type="protein sequence ID" value="KZP23166.1"/>
    <property type="molecule type" value="Genomic_DNA"/>
</dbReference>
<accession>A0A166LP08</accession>
<keyword evidence="1" id="KW-0812">Transmembrane</keyword>
<dbReference type="AlphaFoldDB" id="A0A166LP08"/>
<evidence type="ECO:0000256" key="1">
    <source>
        <dbReference type="SAM" id="Phobius"/>
    </source>
</evidence>
<organism evidence="2">
    <name type="scientific">Athelia psychrophila</name>
    <dbReference type="NCBI Taxonomy" id="1759441"/>
    <lineage>
        <taxon>Eukaryota</taxon>
        <taxon>Fungi</taxon>
        <taxon>Dikarya</taxon>
        <taxon>Basidiomycota</taxon>
        <taxon>Agaricomycotina</taxon>
        <taxon>Agaricomycetes</taxon>
        <taxon>Agaricomycetidae</taxon>
        <taxon>Atheliales</taxon>
        <taxon>Atheliaceae</taxon>
        <taxon>Athelia</taxon>
    </lineage>
</organism>
<evidence type="ECO:0000313" key="2">
    <source>
        <dbReference type="EMBL" id="KZP23166.1"/>
    </source>
</evidence>
<sequence length="115" mass="12793">MESAPTRNTVLCLAGLPTQHGFSAKQPEMSFLGIGVGMVGVGAMLYAVWDQYSNDKAQVQRPPSTRDTDVHVSRRHPGSDRAVRLAFTAYKYVTWTFQIPIIRVYPVRISALLRA</sequence>
<name>A0A166LP08_9AGAM</name>
<proteinExistence type="predicted"/>
<protein>
    <submittedName>
        <fullName evidence="2">Uncharacterized protein</fullName>
    </submittedName>
</protein>
<keyword evidence="1" id="KW-1133">Transmembrane helix</keyword>
<keyword evidence="1" id="KW-0472">Membrane</keyword>